<dbReference type="Gene3D" id="1.10.8.60">
    <property type="match status" value="1"/>
</dbReference>
<feature type="domain" description="Sigma-54 factor interaction" evidence="6">
    <location>
        <begin position="248"/>
        <end position="477"/>
    </location>
</feature>
<feature type="coiled-coil region" evidence="5">
    <location>
        <begin position="211"/>
        <end position="238"/>
    </location>
</feature>
<dbReference type="InterPro" id="IPR002078">
    <property type="entry name" value="Sigma_54_int"/>
</dbReference>
<comment type="caution">
    <text evidence="7">The sequence shown here is derived from an EMBL/GenBank/DDBJ whole genome shotgun (WGS) entry which is preliminary data.</text>
</comment>
<evidence type="ECO:0000256" key="5">
    <source>
        <dbReference type="SAM" id="Coils"/>
    </source>
</evidence>
<dbReference type="SUPFAM" id="SSF55781">
    <property type="entry name" value="GAF domain-like"/>
    <property type="match status" value="1"/>
</dbReference>
<dbReference type="GO" id="GO:0003677">
    <property type="term" value="F:DNA binding"/>
    <property type="evidence" value="ECO:0007669"/>
    <property type="project" value="UniProtKB-KW"/>
</dbReference>
<keyword evidence="5" id="KW-0175">Coiled coil</keyword>
<evidence type="ECO:0000256" key="3">
    <source>
        <dbReference type="ARBA" id="ARBA00023125"/>
    </source>
</evidence>
<dbReference type="InterPro" id="IPR003593">
    <property type="entry name" value="AAA+_ATPase"/>
</dbReference>
<dbReference type="GO" id="GO:0005524">
    <property type="term" value="F:ATP binding"/>
    <property type="evidence" value="ECO:0007669"/>
    <property type="project" value="UniProtKB-KW"/>
</dbReference>
<dbReference type="PROSITE" id="PS00676">
    <property type="entry name" value="SIGMA54_INTERACT_2"/>
    <property type="match status" value="1"/>
</dbReference>
<evidence type="ECO:0000313" key="7">
    <source>
        <dbReference type="EMBL" id="TBO44551.1"/>
    </source>
</evidence>
<dbReference type="PROSITE" id="PS00675">
    <property type="entry name" value="SIGMA54_INTERACT_1"/>
    <property type="match status" value="1"/>
</dbReference>
<dbReference type="SUPFAM" id="SSF52540">
    <property type="entry name" value="P-loop containing nucleoside triphosphate hydrolases"/>
    <property type="match status" value="1"/>
</dbReference>
<dbReference type="OrthoDB" id="9767722at2"/>
<dbReference type="EMBL" id="SIXF01000002">
    <property type="protein sequence ID" value="TBO44551.1"/>
    <property type="molecule type" value="Genomic_DNA"/>
</dbReference>
<keyword evidence="8" id="KW-1185">Reference proteome</keyword>
<dbReference type="Gene3D" id="3.40.50.300">
    <property type="entry name" value="P-loop containing nucleotide triphosphate hydrolases"/>
    <property type="match status" value="1"/>
</dbReference>
<dbReference type="Gene3D" id="3.30.450.40">
    <property type="match status" value="1"/>
</dbReference>
<dbReference type="InterPro" id="IPR025943">
    <property type="entry name" value="Sigma_54_int_dom_ATP-bd_2"/>
</dbReference>
<dbReference type="AlphaFoldDB" id="A0A4V2JHA2"/>
<accession>A0A4V2JHA2</accession>
<protein>
    <submittedName>
        <fullName evidence="7">AAA family ATPase</fullName>
    </submittedName>
</protein>
<evidence type="ECO:0000256" key="2">
    <source>
        <dbReference type="ARBA" id="ARBA00022840"/>
    </source>
</evidence>
<dbReference type="Pfam" id="PF00158">
    <property type="entry name" value="Sigma54_activat"/>
    <property type="match status" value="1"/>
</dbReference>
<name>A0A4V2JHA2_9SPHI</name>
<dbReference type="PANTHER" id="PTHR32071">
    <property type="entry name" value="TRANSCRIPTIONAL REGULATORY PROTEIN"/>
    <property type="match status" value="1"/>
</dbReference>
<keyword evidence="1" id="KW-0547">Nucleotide-binding</keyword>
<dbReference type="PANTHER" id="PTHR32071:SF117">
    <property type="entry name" value="PTS-DEPENDENT DIHYDROXYACETONE KINASE OPERON REGULATORY PROTEIN-RELATED"/>
    <property type="match status" value="1"/>
</dbReference>
<dbReference type="InterPro" id="IPR058031">
    <property type="entry name" value="AAA_lid_NorR"/>
</dbReference>
<dbReference type="CDD" id="cd00009">
    <property type="entry name" value="AAA"/>
    <property type="match status" value="1"/>
</dbReference>
<evidence type="ECO:0000259" key="6">
    <source>
        <dbReference type="PROSITE" id="PS50045"/>
    </source>
</evidence>
<keyword evidence="4" id="KW-0010">Activator</keyword>
<dbReference type="InterPro" id="IPR029016">
    <property type="entry name" value="GAF-like_dom_sf"/>
</dbReference>
<organism evidence="7 8">
    <name type="scientific">Pedobacter kyonggii</name>
    <dbReference type="NCBI Taxonomy" id="1926871"/>
    <lineage>
        <taxon>Bacteria</taxon>
        <taxon>Pseudomonadati</taxon>
        <taxon>Bacteroidota</taxon>
        <taxon>Sphingobacteriia</taxon>
        <taxon>Sphingobacteriales</taxon>
        <taxon>Sphingobacteriaceae</taxon>
        <taxon>Pedobacter</taxon>
    </lineage>
</organism>
<dbReference type="Gene3D" id="1.10.10.60">
    <property type="entry name" value="Homeodomain-like"/>
    <property type="match status" value="1"/>
</dbReference>
<dbReference type="GO" id="GO:0006355">
    <property type="term" value="P:regulation of DNA-templated transcription"/>
    <property type="evidence" value="ECO:0007669"/>
    <property type="project" value="InterPro"/>
</dbReference>
<reference evidence="7 8" key="1">
    <citation type="submission" date="2019-02" db="EMBL/GenBank/DDBJ databases">
        <title>Pedobacter kyonggii whole genome sequence analysis.</title>
        <authorList>
            <person name="Dahal R.H."/>
        </authorList>
    </citation>
    <scope>NUCLEOTIDE SEQUENCE [LARGE SCALE GENOMIC DNA]</scope>
    <source>
        <strain evidence="7 8">K-4-11-1</strain>
    </source>
</reference>
<dbReference type="SMART" id="SM00382">
    <property type="entry name" value="AAA"/>
    <property type="match status" value="1"/>
</dbReference>
<keyword evidence="3" id="KW-0238">DNA-binding</keyword>
<dbReference type="InterPro" id="IPR027417">
    <property type="entry name" value="P-loop_NTPase"/>
</dbReference>
<evidence type="ECO:0000256" key="4">
    <source>
        <dbReference type="ARBA" id="ARBA00023159"/>
    </source>
</evidence>
<dbReference type="Pfam" id="PF25601">
    <property type="entry name" value="AAA_lid_14"/>
    <property type="match status" value="1"/>
</dbReference>
<dbReference type="Proteomes" id="UP000291819">
    <property type="component" value="Unassembled WGS sequence"/>
</dbReference>
<evidence type="ECO:0000313" key="8">
    <source>
        <dbReference type="Proteomes" id="UP000291819"/>
    </source>
</evidence>
<dbReference type="PROSITE" id="PS50045">
    <property type="entry name" value="SIGMA54_INTERACT_4"/>
    <property type="match status" value="1"/>
</dbReference>
<dbReference type="FunFam" id="3.40.50.300:FF:000006">
    <property type="entry name" value="DNA-binding transcriptional regulator NtrC"/>
    <property type="match status" value="1"/>
</dbReference>
<keyword evidence="2" id="KW-0067">ATP-binding</keyword>
<dbReference type="InterPro" id="IPR009057">
    <property type="entry name" value="Homeodomain-like_sf"/>
</dbReference>
<dbReference type="InterPro" id="IPR025662">
    <property type="entry name" value="Sigma_54_int_dom_ATP-bd_1"/>
</dbReference>
<dbReference type="SUPFAM" id="SSF46689">
    <property type="entry name" value="Homeodomain-like"/>
    <property type="match status" value="1"/>
</dbReference>
<sequence length="567" mass="63623">MVLFDDKKFAENANLNLIQGLANQIAIALININSNENIDHREQEKTRLIAFSNAIASVRKKSVIAKVLKKQLKELFGASDFVFFLLNDDKLLVPYIFDEDAKFATSPEFKKMSSSPGEVNNASLNKIIESDEIETFDITAFPDNETPPPFYTIACAPDFPFLTGTTICLGKEVIGVIALCHDKKDLLTMQVKLWKSICSQLAIAISNILANEKISVQLQEINNYKLRLEEEKVYLQEEIETSHNHMEIIGDSPEMKKTFNLVAQVAASDSTVLILGETGTGKELIARAIHNNSPRKDKLMVKVNCAALPANLIESELFGHERGSFTGATERRLGKFELANNGTLFLDEIGEMPLELQVKLLRALQEKEIERIGGNSTIKVDVRIIAATNRNLEREMEEGRFRSDLYYRLKIFPINLPALRHRKEDIPKLASFFISRFSKKSGKKINALSNNALQEMINYSWPGNVREMEHLIERSVLLTTGDSIKNIDLPSPSVQERTSYLKDEEEFAPATIDDNERTHILKTLSYCGGKISGKTGAAAVLGVPTSTLNSKIKRLGIKKEHIRVDER</sequence>
<evidence type="ECO:0000256" key="1">
    <source>
        <dbReference type="ARBA" id="ARBA00022741"/>
    </source>
</evidence>
<gene>
    <name evidence="7" type="ORF">EYS08_03815</name>
</gene>
<proteinExistence type="predicted"/>